<keyword evidence="2" id="KW-1185">Reference proteome</keyword>
<evidence type="ECO:0000313" key="2">
    <source>
        <dbReference type="Proteomes" id="UP001524642"/>
    </source>
</evidence>
<evidence type="ECO:0000313" key="1">
    <source>
        <dbReference type="EMBL" id="MCR0981964.1"/>
    </source>
</evidence>
<organism evidence="1 2">
    <name type="scientific">Roseomonas populi</name>
    <dbReference type="NCBI Taxonomy" id="3121582"/>
    <lineage>
        <taxon>Bacteria</taxon>
        <taxon>Pseudomonadati</taxon>
        <taxon>Pseudomonadota</taxon>
        <taxon>Alphaproteobacteria</taxon>
        <taxon>Acetobacterales</taxon>
        <taxon>Roseomonadaceae</taxon>
        <taxon>Roseomonas</taxon>
    </lineage>
</organism>
<protein>
    <submittedName>
        <fullName evidence="1">Uncharacterized protein</fullName>
    </submittedName>
</protein>
<dbReference type="RefSeq" id="WP_257715635.1">
    <property type="nucleotide sequence ID" value="NZ_JANJOU010000004.1"/>
</dbReference>
<gene>
    <name evidence="1" type="ORF">NRP21_07875</name>
</gene>
<sequence>MGKLIPVMGAVWRLLGLRRFRPVRDAALSLRAPVDRRPRWFDR</sequence>
<dbReference type="Proteomes" id="UP001524642">
    <property type="component" value="Unassembled WGS sequence"/>
</dbReference>
<dbReference type="EMBL" id="JANJOU010000004">
    <property type="protein sequence ID" value="MCR0981964.1"/>
    <property type="molecule type" value="Genomic_DNA"/>
</dbReference>
<reference evidence="1 2" key="1">
    <citation type="submission" date="2022-06" db="EMBL/GenBank/DDBJ databases">
        <title>Roseomonas CN29.</title>
        <authorList>
            <person name="Cheng Y."/>
            <person name="He X."/>
        </authorList>
    </citation>
    <scope>NUCLEOTIDE SEQUENCE [LARGE SCALE GENOMIC DNA]</scope>
    <source>
        <strain evidence="1 2">CN29</strain>
    </source>
</reference>
<proteinExistence type="predicted"/>
<comment type="caution">
    <text evidence="1">The sequence shown here is derived from an EMBL/GenBank/DDBJ whole genome shotgun (WGS) entry which is preliminary data.</text>
</comment>
<name>A0ABT1X4U7_9PROT</name>
<accession>A0ABT1X4U7</accession>